<keyword evidence="3 4" id="KW-0648">Protein biosynthesis</keyword>
<dbReference type="PROSITE" id="PS50250">
    <property type="entry name" value="PCI"/>
    <property type="match status" value="1"/>
</dbReference>
<comment type="similarity">
    <text evidence="4 5">Belongs to the eIF-3 subunit E family.</text>
</comment>
<dbReference type="GO" id="GO:0001732">
    <property type="term" value="P:formation of cytoplasmic translation initiation complex"/>
    <property type="evidence" value="ECO:0007669"/>
    <property type="project" value="UniProtKB-UniRule"/>
</dbReference>
<comment type="subcellular location">
    <subcellularLocation>
        <location evidence="4 5">Cytoplasm</location>
    </subcellularLocation>
</comment>
<dbReference type="EMBL" id="HBIJ01013894">
    <property type="protein sequence ID" value="CAE0368574.1"/>
    <property type="molecule type" value="Transcribed_RNA"/>
</dbReference>
<protein>
    <recommendedName>
        <fullName evidence="4 5">Eukaryotic translation initiation factor 3 subunit E</fullName>
        <shortName evidence="4">eIF3e</shortName>
    </recommendedName>
    <alternativeName>
        <fullName evidence="4">Eukaryotic translation initiation factor 3 subunit 6</fullName>
    </alternativeName>
</protein>
<dbReference type="GO" id="GO:0071540">
    <property type="term" value="C:eukaryotic translation initiation factor 3 complex, eIF3e"/>
    <property type="evidence" value="ECO:0007669"/>
    <property type="project" value="UniProtKB-UniRule"/>
</dbReference>
<dbReference type="Pfam" id="PF09440">
    <property type="entry name" value="eIF3_N"/>
    <property type="match status" value="1"/>
</dbReference>
<evidence type="ECO:0000256" key="2">
    <source>
        <dbReference type="ARBA" id="ARBA00022540"/>
    </source>
</evidence>
<evidence type="ECO:0000313" key="7">
    <source>
        <dbReference type="EMBL" id="CAE0368574.1"/>
    </source>
</evidence>
<dbReference type="SMART" id="SM01186">
    <property type="entry name" value="eIF3_N"/>
    <property type="match status" value="1"/>
</dbReference>
<sequence>MSDNIVSKDDVPLLYDLTHKMAPYLDVHLVFPLLEFLEENTAYEDKEVQHARLELLAPTNMVDYAIEIHTALTGETEPKEMSGRRDAVFETMESLESKLESVRQVLRDQEQVDALRQEGCLNPTGLLERHEFSAQILDEFYVFAKFLYECGDYQEAHDMLELYLEIYTGINTKHYLDALWGKFASEILLKNWENALVDLLRIKANIDERSDKSPLEQLQQRSWLLHWSLFVFFNHDKGHDGIIDLFLSDKYLQAIQTNCPWLLRYLATAVIINKRRRSTIKDLVRIVTQEFRQQHTTESSTLSISPSDNSNDNLDPVITFIDCLYSKFDFEGAQKTLRECEKALRADYFLCNCASAFMEDARICLHDAYCRIHTKVDITDLAAKLDMDALAAERWIADLIRGALLDAKIDSQNSCVIMNNQFPSVYSQVIDKTRDLFLRSNALINNIDLKILANDRKIQAQQLAAAATDRD</sequence>
<name>A0A7S3NHS4_9STRA</name>
<dbReference type="InterPro" id="IPR000717">
    <property type="entry name" value="PCI_dom"/>
</dbReference>
<keyword evidence="2 4" id="KW-0396">Initiation factor</keyword>
<accession>A0A7S3NHS4</accession>
<organism evidence="7">
    <name type="scientific">Aureoumbra lagunensis</name>
    <dbReference type="NCBI Taxonomy" id="44058"/>
    <lineage>
        <taxon>Eukaryota</taxon>
        <taxon>Sar</taxon>
        <taxon>Stramenopiles</taxon>
        <taxon>Ochrophyta</taxon>
        <taxon>Pelagophyceae</taxon>
        <taxon>Pelagomonadales</taxon>
        <taxon>Aureoumbra</taxon>
    </lineage>
</organism>
<keyword evidence="1 4" id="KW-0963">Cytoplasm</keyword>
<dbReference type="GO" id="GO:0016282">
    <property type="term" value="C:eukaryotic 43S preinitiation complex"/>
    <property type="evidence" value="ECO:0007669"/>
    <property type="project" value="UniProtKB-UniRule"/>
</dbReference>
<dbReference type="Pfam" id="PF21357">
    <property type="entry name" value="EIF3E_C"/>
    <property type="match status" value="1"/>
</dbReference>
<dbReference type="InterPro" id="IPR016650">
    <property type="entry name" value="eIF3e"/>
</dbReference>
<evidence type="ECO:0000256" key="3">
    <source>
        <dbReference type="ARBA" id="ARBA00022917"/>
    </source>
</evidence>
<proteinExistence type="inferred from homology"/>
<dbReference type="PIRSF" id="PIRSF016255">
    <property type="entry name" value="eIF3e_su6"/>
    <property type="match status" value="1"/>
</dbReference>
<dbReference type="AlphaFoldDB" id="A0A7S3NHS4"/>
<evidence type="ECO:0000256" key="1">
    <source>
        <dbReference type="ARBA" id="ARBA00022490"/>
    </source>
</evidence>
<dbReference type="HAMAP" id="MF_03004">
    <property type="entry name" value="eIF3e"/>
    <property type="match status" value="1"/>
</dbReference>
<dbReference type="GO" id="GO:0033290">
    <property type="term" value="C:eukaryotic 48S preinitiation complex"/>
    <property type="evidence" value="ECO:0007669"/>
    <property type="project" value="UniProtKB-UniRule"/>
</dbReference>
<dbReference type="InterPro" id="IPR019010">
    <property type="entry name" value="eIF3e_N"/>
</dbReference>
<dbReference type="SUPFAM" id="SSF46785">
    <property type="entry name" value="Winged helix' DNA-binding domain"/>
    <property type="match status" value="1"/>
</dbReference>
<reference evidence="7" key="1">
    <citation type="submission" date="2021-01" db="EMBL/GenBank/DDBJ databases">
        <authorList>
            <person name="Corre E."/>
            <person name="Pelletier E."/>
            <person name="Niang G."/>
            <person name="Scheremetjew M."/>
            <person name="Finn R."/>
            <person name="Kale V."/>
            <person name="Holt S."/>
            <person name="Cochrane G."/>
            <person name="Meng A."/>
            <person name="Brown T."/>
            <person name="Cohen L."/>
        </authorList>
    </citation>
    <scope>NUCLEOTIDE SEQUENCE</scope>
    <source>
        <strain evidence="7">CCMP1510</strain>
    </source>
</reference>
<comment type="subunit">
    <text evidence="4 5">Component of the eukaryotic translation initiation factor 3 (eIF-3) complex.</text>
</comment>
<evidence type="ECO:0000259" key="6">
    <source>
        <dbReference type="PROSITE" id="PS50250"/>
    </source>
</evidence>
<dbReference type="CDD" id="cd21378">
    <property type="entry name" value="eIF3E"/>
    <property type="match status" value="1"/>
</dbReference>
<dbReference type="Pfam" id="PF01399">
    <property type="entry name" value="PCI"/>
    <property type="match status" value="1"/>
</dbReference>
<gene>
    <name evidence="7" type="ORF">ALAG00032_LOCUS9337</name>
</gene>
<evidence type="ECO:0000256" key="5">
    <source>
        <dbReference type="PIRNR" id="PIRNR016255"/>
    </source>
</evidence>
<dbReference type="InterPro" id="IPR036390">
    <property type="entry name" value="WH_DNA-bd_sf"/>
</dbReference>
<comment type="function">
    <text evidence="4">Component of the eukaryotic translation initiation factor 3 (eIF-3) complex, which is involved in protein synthesis of a specialized repertoire of mRNAs and, together with other initiation factors, stimulates binding of mRNA and methionyl-tRNAi to the 40S ribosome. The eIF-3 complex specifically targets and initiates translation of a subset of mRNAs involved in cell proliferation.</text>
</comment>
<dbReference type="GO" id="GO:0003743">
    <property type="term" value="F:translation initiation factor activity"/>
    <property type="evidence" value="ECO:0007669"/>
    <property type="project" value="UniProtKB-UniRule"/>
</dbReference>
<feature type="domain" description="PCI" evidence="6">
    <location>
        <begin position="243"/>
        <end position="423"/>
    </location>
</feature>
<evidence type="ECO:0000256" key="4">
    <source>
        <dbReference type="HAMAP-Rule" id="MF_03004"/>
    </source>
</evidence>
<dbReference type="PANTHER" id="PTHR10317">
    <property type="entry name" value="EUKARYOTIC TRANSLATION INITIATION FACTOR 3 SUBUNIT E"/>
    <property type="match status" value="1"/>
</dbReference>